<proteinExistence type="predicted"/>
<protein>
    <recommendedName>
        <fullName evidence="4">Peptidase</fullName>
    </recommendedName>
</protein>
<evidence type="ECO:0000313" key="3">
    <source>
        <dbReference type="Proteomes" id="UP001597347"/>
    </source>
</evidence>
<keyword evidence="1" id="KW-0732">Signal</keyword>
<reference evidence="3" key="1">
    <citation type="journal article" date="2019" name="Int. J. Syst. Evol. Microbiol.">
        <title>The Global Catalogue of Microorganisms (GCM) 10K type strain sequencing project: providing services to taxonomists for standard genome sequencing and annotation.</title>
        <authorList>
            <consortium name="The Broad Institute Genomics Platform"/>
            <consortium name="The Broad Institute Genome Sequencing Center for Infectious Disease"/>
            <person name="Wu L."/>
            <person name="Ma J."/>
        </authorList>
    </citation>
    <scope>NUCLEOTIDE SEQUENCE [LARGE SCALE GENOMIC DNA]</scope>
    <source>
        <strain evidence="3">CGMCC 1.12471</strain>
    </source>
</reference>
<dbReference type="RefSeq" id="WP_377934543.1">
    <property type="nucleotide sequence ID" value="NZ_JBHUEA010000014.1"/>
</dbReference>
<keyword evidence="3" id="KW-1185">Reference proteome</keyword>
<evidence type="ECO:0008006" key="4">
    <source>
        <dbReference type="Google" id="ProtNLM"/>
    </source>
</evidence>
<dbReference type="Proteomes" id="UP001597347">
    <property type="component" value="Unassembled WGS sequence"/>
</dbReference>
<feature type="signal peptide" evidence="1">
    <location>
        <begin position="1"/>
        <end position="26"/>
    </location>
</feature>
<sequence>MRIRLAALVTAVATLCGLLAAAPAMATAGTPYTNVLTFHGLALNGYAARAQTAGSGSVFRVSAGWSSRHYLPYEAPRVVLQRRIGGGAWRDVRRASFTDSGIAASTGVVRVPRSTERRVVRYRFVSLAGTTSQGFRWQRAVSAPVRIVYENQQRYTGLARTAYRAMRPYCPAASVHVVDRIAGDDGFAGVYREGGTRIDLARAIGRYPAAAIRGVALHECAHQRQFLNWGASPQGWTRMTAAMDRRFVDDAAPAGTAPTRSGEGASLPFDPVEHAADCAALSVERGAYLGYGGWCSPKELRAGRALLQGRTAAR</sequence>
<evidence type="ECO:0000313" key="2">
    <source>
        <dbReference type="EMBL" id="MFD1721898.1"/>
    </source>
</evidence>
<evidence type="ECO:0000256" key="1">
    <source>
        <dbReference type="SAM" id="SignalP"/>
    </source>
</evidence>
<name>A0ABW4LF92_9MICO</name>
<comment type="caution">
    <text evidence="2">The sequence shown here is derived from an EMBL/GenBank/DDBJ whole genome shotgun (WGS) entry which is preliminary data.</text>
</comment>
<feature type="chain" id="PRO_5046754660" description="Peptidase" evidence="1">
    <location>
        <begin position="27"/>
        <end position="314"/>
    </location>
</feature>
<organism evidence="2 3">
    <name type="scientific">Amnibacterium endophyticum</name>
    <dbReference type="NCBI Taxonomy" id="2109337"/>
    <lineage>
        <taxon>Bacteria</taxon>
        <taxon>Bacillati</taxon>
        <taxon>Actinomycetota</taxon>
        <taxon>Actinomycetes</taxon>
        <taxon>Micrococcales</taxon>
        <taxon>Microbacteriaceae</taxon>
        <taxon>Amnibacterium</taxon>
    </lineage>
</organism>
<dbReference type="EMBL" id="JBHUEA010000014">
    <property type="protein sequence ID" value="MFD1721898.1"/>
    <property type="molecule type" value="Genomic_DNA"/>
</dbReference>
<gene>
    <name evidence="2" type="ORF">ACFSBI_10070</name>
</gene>
<accession>A0ABW4LF92</accession>